<dbReference type="InterPro" id="IPR050500">
    <property type="entry name" value="Phos_Acetyltrans/Butyryltrans"/>
</dbReference>
<dbReference type="eggNOG" id="COG0280">
    <property type="taxonomic scope" value="Bacteria"/>
</dbReference>
<keyword evidence="6" id="KW-1185">Reference proteome</keyword>
<dbReference type="NCBIfam" id="NF006045">
    <property type="entry name" value="PRK08190.1"/>
    <property type="match status" value="1"/>
</dbReference>
<feature type="domain" description="Phosphate acetyl/butaryl transferase" evidence="3">
    <location>
        <begin position="267"/>
        <end position="486"/>
    </location>
</feature>
<feature type="domain" description="MaoC-like" evidence="4">
    <location>
        <begin position="54"/>
        <end position="144"/>
    </location>
</feature>
<dbReference type="GO" id="GO:0016746">
    <property type="term" value="F:acyltransferase activity"/>
    <property type="evidence" value="ECO:0007669"/>
    <property type="project" value="UniProtKB-KW"/>
</dbReference>
<dbReference type="AlphaFoldDB" id="A0A074JY63"/>
<reference evidence="5 6" key="1">
    <citation type="journal article" date="2015" name="Antonie Van Leeuwenhoek">
        <title>Thioclava indica sp. nov., isolated from surface seawater of the Indian Ocean.</title>
        <authorList>
            <person name="Liu Y."/>
            <person name="Lai Q."/>
            <person name="Du J."/>
            <person name="Xu H."/>
            <person name="Jiang L."/>
            <person name="Shao Z."/>
        </authorList>
    </citation>
    <scope>NUCLEOTIDE SEQUENCE [LARGE SCALE GENOMIC DNA]</scope>
    <source>
        <strain evidence="5 6">DT23-4</strain>
    </source>
</reference>
<dbReference type="SUPFAM" id="SSF54637">
    <property type="entry name" value="Thioesterase/thiol ester dehydrase-isomerase"/>
    <property type="match status" value="1"/>
</dbReference>
<dbReference type="Gene3D" id="3.40.718.10">
    <property type="entry name" value="Isopropylmalate Dehydrogenase"/>
    <property type="match status" value="1"/>
</dbReference>
<comment type="caution">
    <text evidence="5">The sequence shown here is derived from an EMBL/GenBank/DDBJ whole genome shotgun (WGS) entry which is preliminary data.</text>
</comment>
<dbReference type="InterPro" id="IPR002505">
    <property type="entry name" value="PTA_PTB"/>
</dbReference>
<dbReference type="Pfam" id="PF01575">
    <property type="entry name" value="MaoC_dehydratas"/>
    <property type="match status" value="1"/>
</dbReference>
<evidence type="ECO:0000259" key="4">
    <source>
        <dbReference type="Pfam" id="PF01575"/>
    </source>
</evidence>
<dbReference type="Proteomes" id="UP000027471">
    <property type="component" value="Unassembled WGS sequence"/>
</dbReference>
<dbReference type="InterPro" id="IPR029069">
    <property type="entry name" value="HotDog_dom_sf"/>
</dbReference>
<evidence type="ECO:0008006" key="7">
    <source>
        <dbReference type="Google" id="ProtNLM"/>
    </source>
</evidence>
<evidence type="ECO:0000256" key="2">
    <source>
        <dbReference type="ARBA" id="ARBA00023315"/>
    </source>
</evidence>
<evidence type="ECO:0000313" key="5">
    <source>
        <dbReference type="EMBL" id="KEO60523.1"/>
    </source>
</evidence>
<dbReference type="SUPFAM" id="SSF53659">
    <property type="entry name" value="Isocitrate/Isopropylmalate dehydrogenase-like"/>
    <property type="match status" value="1"/>
</dbReference>
<dbReference type="eggNOG" id="COG2030">
    <property type="taxonomic scope" value="Bacteria"/>
</dbReference>
<name>A0A074JY63_9RHOB</name>
<organism evidence="5 6">
    <name type="scientific">Thioclava indica</name>
    <dbReference type="NCBI Taxonomy" id="1353528"/>
    <lineage>
        <taxon>Bacteria</taxon>
        <taxon>Pseudomonadati</taxon>
        <taxon>Pseudomonadota</taxon>
        <taxon>Alphaproteobacteria</taxon>
        <taxon>Rhodobacterales</taxon>
        <taxon>Paracoccaceae</taxon>
        <taxon>Thioclava</taxon>
    </lineage>
</organism>
<accession>A0A074JY63</accession>
<keyword evidence="2" id="KW-0012">Acyltransferase</keyword>
<dbReference type="PANTHER" id="PTHR43356:SF2">
    <property type="entry name" value="PHOSPHATE ACETYLTRANSFERASE"/>
    <property type="match status" value="1"/>
</dbReference>
<evidence type="ECO:0000259" key="3">
    <source>
        <dbReference type="Pfam" id="PF01515"/>
    </source>
</evidence>
<protein>
    <recommendedName>
        <fullName evidence="7">Bifunctional enoyl-CoA hydratase/phosphate acetyltransferase</fullName>
    </recommendedName>
</protein>
<keyword evidence="1" id="KW-0808">Transferase</keyword>
<dbReference type="InterPro" id="IPR002539">
    <property type="entry name" value="MaoC-like_dom"/>
</dbReference>
<dbReference type="EMBL" id="AUNB01000018">
    <property type="protein sequence ID" value="KEO60523.1"/>
    <property type="molecule type" value="Genomic_DNA"/>
</dbReference>
<evidence type="ECO:0000313" key="6">
    <source>
        <dbReference type="Proteomes" id="UP000027471"/>
    </source>
</evidence>
<dbReference type="Pfam" id="PF01515">
    <property type="entry name" value="PTA_PTB"/>
    <property type="match status" value="1"/>
</dbReference>
<gene>
    <name evidence="5" type="ORF">DT23_03265</name>
</gene>
<dbReference type="CDD" id="cd03449">
    <property type="entry name" value="R_hydratase"/>
    <property type="match status" value="1"/>
</dbReference>
<evidence type="ECO:0000256" key="1">
    <source>
        <dbReference type="ARBA" id="ARBA00022679"/>
    </source>
</evidence>
<dbReference type="PANTHER" id="PTHR43356">
    <property type="entry name" value="PHOSPHATE ACETYLTRANSFERASE"/>
    <property type="match status" value="1"/>
</dbReference>
<dbReference type="STRING" id="1353528.DT23_03265"/>
<proteinExistence type="predicted"/>
<dbReference type="Gene3D" id="3.10.129.10">
    <property type="entry name" value="Hotdog Thioesterase"/>
    <property type="match status" value="1"/>
</dbReference>
<sequence length="498" mass="53120">MSAVFVSDQGFVICYALDETDRHNKDARAVDRQETSMILESRNWDEMEVGQSAELKRLCTADDFYVFAAASGNHNPVHLEAEDGDGDGVREAYAPGMFVASLITAVLGNFLPGPGTLYRSQSLNFHDHALAGDELCARVEVVEKLADGAVRFATQVTRISDGALIVDGMADVFAPKKHLKFDALEVPGLISQRHRHFEKLLERAEPLPDLVTAVVCPEEPASLEGAILAAEHRIIEPLLIGNPEKIMRAADECGHDATRFEILPAESARDAARLAVQLVNDGRAGAIMKGHLHTDTLLKPMLDKVTGLRMGRRFTHVFVMDVPGVPHPLIVTDAAINIAPDLVTKVDIVQNAIDVAISIGIAVPKVGVLSAVETVTPSIPSSLDAALLSKMAERGQITGGEVDGPLAMDNAVDLGAARTKGLRGQVAGRAEVLVAPGIDSANMLAKQLAYISHAEGAGLMLGAKVPVILNSRSDSSMARLASAAVASIHYFRLRGNVE</sequence>